<organism evidence="3 4">
    <name type="scientific">Heligmosomoides polygyrus</name>
    <name type="common">Parasitic roundworm</name>
    <dbReference type="NCBI Taxonomy" id="6339"/>
    <lineage>
        <taxon>Eukaryota</taxon>
        <taxon>Metazoa</taxon>
        <taxon>Ecdysozoa</taxon>
        <taxon>Nematoda</taxon>
        <taxon>Chromadorea</taxon>
        <taxon>Rhabditida</taxon>
        <taxon>Rhabditina</taxon>
        <taxon>Rhabditomorpha</taxon>
        <taxon>Strongyloidea</taxon>
        <taxon>Heligmosomidae</taxon>
        <taxon>Heligmosomoides</taxon>
    </lineage>
</organism>
<name>A0A183G7Y7_HELPZ</name>
<evidence type="ECO:0000256" key="1">
    <source>
        <dbReference type="SAM" id="MobiDB-lite"/>
    </source>
</evidence>
<accession>A0A3P8BKP0</accession>
<feature type="region of interest" description="Disordered" evidence="1">
    <location>
        <begin position="1"/>
        <end position="24"/>
    </location>
</feature>
<dbReference type="EMBL" id="UZAH01030360">
    <property type="protein sequence ID" value="VDP10258.1"/>
    <property type="molecule type" value="Genomic_DNA"/>
</dbReference>
<keyword evidence="3" id="KW-1185">Reference proteome</keyword>
<dbReference type="WBParaSite" id="HPBE_0001793801-mRNA-1">
    <property type="protein sequence ID" value="HPBE_0001793801-mRNA-1"/>
    <property type="gene ID" value="HPBE_0001793801"/>
</dbReference>
<gene>
    <name evidence="2" type="ORF">HPBE_LOCUS17937</name>
</gene>
<reference evidence="4" key="2">
    <citation type="submission" date="2019-09" db="UniProtKB">
        <authorList>
            <consortium name="WormBaseParasite"/>
        </authorList>
    </citation>
    <scope>IDENTIFICATION</scope>
</reference>
<dbReference type="Proteomes" id="UP000050761">
    <property type="component" value="Unassembled WGS sequence"/>
</dbReference>
<protein>
    <submittedName>
        <fullName evidence="4">Vacuolar protein sorting-associated protein 51 homolog</fullName>
    </submittedName>
</protein>
<sequence>MNDVFGQKAEEGGQLQESNQKRGTFRGTVKLTQIHVLEKDKVKDSEKPKHAEGRVAPSVLKRFAMICQSVARFVNEVLGAAGFGLYLDLPRRKVGEDNEAAEWVVTLCEVKHLLVDVQSLVARNDGITKVEGSARELCPKILRLSYTDINIEDEGIGEGGQEGAEDDGGGEVELTEDDDVGTRTMMLWPQRILMMRSLVHNVTLNRR</sequence>
<accession>A0A183G7Y7</accession>
<evidence type="ECO:0000313" key="4">
    <source>
        <dbReference type="WBParaSite" id="HPBE_0001793801-mRNA-1"/>
    </source>
</evidence>
<evidence type="ECO:0000313" key="3">
    <source>
        <dbReference type="Proteomes" id="UP000050761"/>
    </source>
</evidence>
<dbReference type="AlphaFoldDB" id="A0A183G7Y7"/>
<feature type="region of interest" description="Disordered" evidence="1">
    <location>
        <begin position="153"/>
        <end position="176"/>
    </location>
</feature>
<reference evidence="2 3" key="1">
    <citation type="submission" date="2018-11" db="EMBL/GenBank/DDBJ databases">
        <authorList>
            <consortium name="Pathogen Informatics"/>
        </authorList>
    </citation>
    <scope>NUCLEOTIDE SEQUENCE [LARGE SCALE GENOMIC DNA]</scope>
</reference>
<feature type="compositionally biased region" description="Acidic residues" evidence="1">
    <location>
        <begin position="163"/>
        <end position="176"/>
    </location>
</feature>
<evidence type="ECO:0000313" key="2">
    <source>
        <dbReference type="EMBL" id="VDP10258.1"/>
    </source>
</evidence>
<proteinExistence type="predicted"/>